<evidence type="ECO:0000313" key="6">
    <source>
        <dbReference type="Proteomes" id="UP000286288"/>
    </source>
</evidence>
<feature type="chain" id="PRO_5019582811" evidence="2">
    <location>
        <begin position="33"/>
        <end position="354"/>
    </location>
</feature>
<dbReference type="InterPro" id="IPR021759">
    <property type="entry name" value="WxLIP_HBD"/>
</dbReference>
<dbReference type="InterPro" id="IPR010317">
    <property type="entry name" value="WxLIP_PGBD"/>
</dbReference>
<name>A0A415EN06_ENTCA</name>
<gene>
    <name evidence="5" type="ORF">DW084_17015</name>
</gene>
<dbReference type="Pfam" id="PF06030">
    <property type="entry name" value="WxLIP_PGBD"/>
    <property type="match status" value="1"/>
</dbReference>
<feature type="signal peptide" evidence="2">
    <location>
        <begin position="1"/>
        <end position="32"/>
    </location>
</feature>
<keyword evidence="1" id="KW-0812">Transmembrane</keyword>
<keyword evidence="1" id="KW-0472">Membrane</keyword>
<dbReference type="Proteomes" id="UP000286288">
    <property type="component" value="Unassembled WGS sequence"/>
</dbReference>
<feature type="transmembrane region" description="Helical" evidence="1">
    <location>
        <begin position="321"/>
        <end position="342"/>
    </location>
</feature>
<evidence type="ECO:0000259" key="4">
    <source>
        <dbReference type="Pfam" id="PF11797"/>
    </source>
</evidence>
<accession>A0A415EN06</accession>
<comment type="caution">
    <text evidence="5">The sequence shown here is derived from an EMBL/GenBank/DDBJ whole genome shotgun (WGS) entry which is preliminary data.</text>
</comment>
<feature type="domain" description="WxL Interacting Protein peptidoglycan binding" evidence="3">
    <location>
        <begin position="42"/>
        <end position="162"/>
    </location>
</feature>
<dbReference type="AlphaFoldDB" id="A0A415EN06"/>
<evidence type="ECO:0000256" key="2">
    <source>
        <dbReference type="SAM" id="SignalP"/>
    </source>
</evidence>
<evidence type="ECO:0000256" key="1">
    <source>
        <dbReference type="SAM" id="Phobius"/>
    </source>
</evidence>
<protein>
    <submittedName>
        <fullName evidence="5">DUF916 and DUF3324 domain-containing protein</fullName>
    </submittedName>
</protein>
<proteinExistence type="predicted"/>
<reference evidence="5 6" key="1">
    <citation type="submission" date="2018-08" db="EMBL/GenBank/DDBJ databases">
        <title>A genome reference for cultivated species of the human gut microbiota.</title>
        <authorList>
            <person name="Zou Y."/>
            <person name="Xue W."/>
            <person name="Luo G."/>
        </authorList>
    </citation>
    <scope>NUCLEOTIDE SEQUENCE [LARGE SCALE GENOMIC DNA]</scope>
    <source>
        <strain evidence="5 6">AF48-16</strain>
    </source>
</reference>
<dbReference type="Pfam" id="PF11797">
    <property type="entry name" value="WxLIP_HBD"/>
    <property type="match status" value="1"/>
</dbReference>
<keyword evidence="2" id="KW-0732">Signal</keyword>
<evidence type="ECO:0000259" key="3">
    <source>
        <dbReference type="Pfam" id="PF06030"/>
    </source>
</evidence>
<evidence type="ECO:0000313" key="5">
    <source>
        <dbReference type="EMBL" id="RHK03653.1"/>
    </source>
</evidence>
<dbReference type="EMBL" id="QRMZ01000033">
    <property type="protein sequence ID" value="RHK03653.1"/>
    <property type="molecule type" value="Genomic_DNA"/>
</dbReference>
<sequence>MIEQPTNQRWLRLLTAMIVLCSLIAWPTPVRANDDIESELNFFVTPIFPDSQIEGGASGYFDLNLGAGEQEELQLRIQNTSEETIDVEVSAHTAFTNVNGVVEYGRDAEAPDPTLPASIAELIEAPGVITLEAQEERILALPLTMPEEEFEGILAGSIRVEEVRDAAAAESETEGIGIRNEFAFILGVVVSNNRSSTDPGLELLDVFASQVNYRNVISAKIQNYTPTFVNHIEIDAEVRASGSDTVLYETQRTSMQMAPNSQMDFPIPLNGERFRPGDYVLTLTARSQGEEWHWEEPFTIAAADARRLNEEDVTLEPETNWWLIGGIAALVLLLIIVVVLIINKKKKTKEGGDQ</sequence>
<organism evidence="5 6">
    <name type="scientific">Enterococcus casseliflavus</name>
    <name type="common">Enterococcus flavescens</name>
    <dbReference type="NCBI Taxonomy" id="37734"/>
    <lineage>
        <taxon>Bacteria</taxon>
        <taxon>Bacillati</taxon>
        <taxon>Bacillota</taxon>
        <taxon>Bacilli</taxon>
        <taxon>Lactobacillales</taxon>
        <taxon>Enterococcaceae</taxon>
        <taxon>Enterococcus</taxon>
    </lineage>
</organism>
<feature type="domain" description="WxL Interacting Protein host binding" evidence="4">
    <location>
        <begin position="174"/>
        <end position="310"/>
    </location>
</feature>
<dbReference type="NCBIfam" id="NF041738">
    <property type="entry name" value="GG_III-CTERM"/>
    <property type="match status" value="1"/>
</dbReference>
<keyword evidence="1" id="KW-1133">Transmembrane helix</keyword>